<proteinExistence type="predicted"/>
<evidence type="ECO:0000313" key="1">
    <source>
        <dbReference type="EMBL" id="GBL80515.1"/>
    </source>
</evidence>
<sequence>MEALASKSAAGINSAHEAARLLGLPLSSVLSILHGILDLYPYRLLSCHELFQRISYRGKHLRGRLSPKSITSCGLAAYFLLHGDFNTHNCRIWAMSNPREYTQKPLHSPKLIVWCAFTGSFII</sequence>
<dbReference type="OrthoDB" id="6432521at2759"/>
<gene>
    <name evidence="1" type="ORF">AVEN_225216_1</name>
</gene>
<dbReference type="EMBL" id="BGPR01000022">
    <property type="protein sequence ID" value="GBL80515.1"/>
    <property type="molecule type" value="Genomic_DNA"/>
</dbReference>
<keyword evidence="2" id="KW-1185">Reference proteome</keyword>
<accession>A0A4Y2AMR7</accession>
<comment type="caution">
    <text evidence="1">The sequence shown here is derived from an EMBL/GenBank/DDBJ whole genome shotgun (WGS) entry which is preliminary data.</text>
</comment>
<name>A0A4Y2AMR7_ARAVE</name>
<dbReference type="Proteomes" id="UP000499080">
    <property type="component" value="Unassembled WGS sequence"/>
</dbReference>
<protein>
    <submittedName>
        <fullName evidence="1">Uncharacterized protein</fullName>
    </submittedName>
</protein>
<organism evidence="1 2">
    <name type="scientific">Araneus ventricosus</name>
    <name type="common">Orbweaver spider</name>
    <name type="synonym">Epeira ventricosa</name>
    <dbReference type="NCBI Taxonomy" id="182803"/>
    <lineage>
        <taxon>Eukaryota</taxon>
        <taxon>Metazoa</taxon>
        <taxon>Ecdysozoa</taxon>
        <taxon>Arthropoda</taxon>
        <taxon>Chelicerata</taxon>
        <taxon>Arachnida</taxon>
        <taxon>Araneae</taxon>
        <taxon>Araneomorphae</taxon>
        <taxon>Entelegynae</taxon>
        <taxon>Araneoidea</taxon>
        <taxon>Araneidae</taxon>
        <taxon>Araneus</taxon>
    </lineage>
</organism>
<evidence type="ECO:0000313" key="2">
    <source>
        <dbReference type="Proteomes" id="UP000499080"/>
    </source>
</evidence>
<dbReference type="AlphaFoldDB" id="A0A4Y2AMR7"/>
<reference evidence="1 2" key="1">
    <citation type="journal article" date="2019" name="Sci. Rep.">
        <title>Orb-weaving spider Araneus ventricosus genome elucidates the spidroin gene catalogue.</title>
        <authorList>
            <person name="Kono N."/>
            <person name="Nakamura H."/>
            <person name="Ohtoshi R."/>
            <person name="Moran D.A.P."/>
            <person name="Shinohara A."/>
            <person name="Yoshida Y."/>
            <person name="Fujiwara M."/>
            <person name="Mori M."/>
            <person name="Tomita M."/>
            <person name="Arakawa K."/>
        </authorList>
    </citation>
    <scope>NUCLEOTIDE SEQUENCE [LARGE SCALE GENOMIC DNA]</scope>
</reference>